<sequence>MWLLKSRLRSLNHQISDGTVEILQLRNYVDSIGLTGWNIDEAGEAAVLADLRRNPTGSVLFGNDRIDVP</sequence>
<protein>
    <submittedName>
        <fullName evidence="1">Uncharacterized protein</fullName>
    </submittedName>
</protein>
<comment type="caution">
    <text evidence="1">The sequence shown here is derived from an EMBL/GenBank/DDBJ whole genome shotgun (WGS) entry which is preliminary data.</text>
</comment>
<gene>
    <name evidence="1" type="ORF">BV898_19450</name>
</gene>
<dbReference type="AlphaFoldDB" id="A0A9X6NIZ8"/>
<evidence type="ECO:0000313" key="2">
    <source>
        <dbReference type="Proteomes" id="UP000192578"/>
    </source>
</evidence>
<dbReference type="EMBL" id="MTYJ01000524">
    <property type="protein sequence ID" value="OWA55065.1"/>
    <property type="molecule type" value="Genomic_DNA"/>
</dbReference>
<proteinExistence type="predicted"/>
<dbReference type="Proteomes" id="UP000192578">
    <property type="component" value="Unassembled WGS sequence"/>
</dbReference>
<dbReference type="OrthoDB" id="10669883at2759"/>
<reference evidence="2" key="1">
    <citation type="submission" date="2017-01" db="EMBL/GenBank/DDBJ databases">
        <title>Comparative genomics of anhydrobiosis in the tardigrade Hypsibius dujardini.</title>
        <authorList>
            <person name="Yoshida Y."/>
            <person name="Koutsovoulos G."/>
            <person name="Laetsch D."/>
            <person name="Stevens L."/>
            <person name="Kumar S."/>
            <person name="Horikawa D."/>
            <person name="Ishino K."/>
            <person name="Komine S."/>
            <person name="Tomita M."/>
            <person name="Blaxter M."/>
            <person name="Arakawa K."/>
        </authorList>
    </citation>
    <scope>NUCLEOTIDE SEQUENCE [LARGE SCALE GENOMIC DNA]</scope>
    <source>
        <strain evidence="2">Z151</strain>
    </source>
</reference>
<keyword evidence="2" id="KW-1185">Reference proteome</keyword>
<evidence type="ECO:0000313" key="1">
    <source>
        <dbReference type="EMBL" id="OWA55065.1"/>
    </source>
</evidence>
<name>A0A9X6NIZ8_HYPEX</name>
<organism evidence="1 2">
    <name type="scientific">Hypsibius exemplaris</name>
    <name type="common">Freshwater tardigrade</name>
    <dbReference type="NCBI Taxonomy" id="2072580"/>
    <lineage>
        <taxon>Eukaryota</taxon>
        <taxon>Metazoa</taxon>
        <taxon>Ecdysozoa</taxon>
        <taxon>Tardigrada</taxon>
        <taxon>Eutardigrada</taxon>
        <taxon>Parachela</taxon>
        <taxon>Hypsibioidea</taxon>
        <taxon>Hypsibiidae</taxon>
        <taxon>Hypsibius</taxon>
    </lineage>
</organism>
<accession>A0A9X6NIZ8</accession>